<reference evidence="4 5" key="2">
    <citation type="submission" date="2017-09" db="EMBL/GenBank/DDBJ databases">
        <title>Bacillus patelloidae sp. nov., isolated from the intestinal tract of a marine limpet.</title>
        <authorList>
            <person name="Liu R."/>
            <person name="Dong C."/>
            <person name="Shao Z."/>
        </authorList>
    </citation>
    <scope>NUCLEOTIDE SEQUENCE [LARGE SCALE GENOMIC DNA]</scope>
    <source>
        <strain evidence="4 5">SA5d-4</strain>
    </source>
</reference>
<evidence type="ECO:0000259" key="3">
    <source>
        <dbReference type="PROSITE" id="PS51186"/>
    </source>
</evidence>
<dbReference type="InterPro" id="IPR016181">
    <property type="entry name" value="Acyl_CoA_acyltransferase"/>
</dbReference>
<dbReference type="Proteomes" id="UP000217083">
    <property type="component" value="Unassembled WGS sequence"/>
</dbReference>
<keyword evidence="1" id="KW-0808">Transferase</keyword>
<dbReference type="InterPro" id="IPR050680">
    <property type="entry name" value="YpeA/RimI_acetyltransf"/>
</dbReference>
<proteinExistence type="predicted"/>
<dbReference type="SUPFAM" id="SSF55729">
    <property type="entry name" value="Acyl-CoA N-acyltransferases (Nat)"/>
    <property type="match status" value="1"/>
</dbReference>
<keyword evidence="5" id="KW-1185">Reference proteome</keyword>
<evidence type="ECO:0000256" key="2">
    <source>
        <dbReference type="ARBA" id="ARBA00023315"/>
    </source>
</evidence>
<accession>A0A263BVY0</accession>
<feature type="domain" description="N-acetyltransferase" evidence="3">
    <location>
        <begin position="1"/>
        <end position="169"/>
    </location>
</feature>
<gene>
    <name evidence="4" type="ORF">CIB95_05985</name>
</gene>
<sequence length="169" mass="19435">MNIKLLKTKEDAMKYEEIRKESLQQNPEAFGATYREHISRPNPAERIYGRFQEEGNYTYGMFNENDELVGVCTLLRQSNIKENHKAHIFAMYVTPSARKASIGKLLLQEAIAKAKEIGIVKIMLSVVTSNVPAIKLYESLGFQSYGIEVKALKDENNQYWDENHMVLFL</sequence>
<name>A0A263BVY0_9BACI</name>
<dbReference type="Gene3D" id="3.40.630.30">
    <property type="match status" value="1"/>
</dbReference>
<dbReference type="GO" id="GO:0016747">
    <property type="term" value="F:acyltransferase activity, transferring groups other than amino-acyl groups"/>
    <property type="evidence" value="ECO:0007669"/>
    <property type="project" value="InterPro"/>
</dbReference>
<dbReference type="CDD" id="cd04301">
    <property type="entry name" value="NAT_SF"/>
    <property type="match status" value="1"/>
</dbReference>
<evidence type="ECO:0000313" key="5">
    <source>
        <dbReference type="Proteomes" id="UP000217083"/>
    </source>
</evidence>
<dbReference type="PANTHER" id="PTHR43420">
    <property type="entry name" value="ACETYLTRANSFERASE"/>
    <property type="match status" value="1"/>
</dbReference>
<dbReference type="EMBL" id="NPIA01000002">
    <property type="protein sequence ID" value="OZM57903.1"/>
    <property type="molecule type" value="Genomic_DNA"/>
</dbReference>
<protein>
    <recommendedName>
        <fullName evidence="3">N-acetyltransferase domain-containing protein</fullName>
    </recommendedName>
</protein>
<dbReference type="Pfam" id="PF00583">
    <property type="entry name" value="Acetyltransf_1"/>
    <property type="match status" value="1"/>
</dbReference>
<dbReference type="AlphaFoldDB" id="A0A263BVY0"/>
<dbReference type="InterPro" id="IPR000182">
    <property type="entry name" value="GNAT_dom"/>
</dbReference>
<keyword evidence="2" id="KW-0012">Acyltransferase</keyword>
<dbReference type="PROSITE" id="PS51186">
    <property type="entry name" value="GNAT"/>
    <property type="match status" value="1"/>
</dbReference>
<evidence type="ECO:0000313" key="4">
    <source>
        <dbReference type="EMBL" id="OZM57903.1"/>
    </source>
</evidence>
<organism evidence="4 5">
    <name type="scientific">Lottiidibacillus patelloidae</name>
    <dbReference type="NCBI Taxonomy" id="2670334"/>
    <lineage>
        <taxon>Bacteria</taxon>
        <taxon>Bacillati</taxon>
        <taxon>Bacillota</taxon>
        <taxon>Bacilli</taxon>
        <taxon>Bacillales</taxon>
        <taxon>Bacillaceae</taxon>
        <taxon>Lottiidibacillus</taxon>
    </lineage>
</organism>
<comment type="caution">
    <text evidence="4">The sequence shown here is derived from an EMBL/GenBank/DDBJ whole genome shotgun (WGS) entry which is preliminary data.</text>
</comment>
<reference evidence="5" key="1">
    <citation type="submission" date="2017-08" db="EMBL/GenBank/DDBJ databases">
        <authorList>
            <person name="Huang Z."/>
        </authorList>
    </citation>
    <scope>NUCLEOTIDE SEQUENCE [LARGE SCALE GENOMIC DNA]</scope>
    <source>
        <strain evidence="5">SA5d-4</strain>
    </source>
</reference>
<dbReference type="PANTHER" id="PTHR43420:SF12">
    <property type="entry name" value="N-ACETYLTRANSFERASE DOMAIN-CONTAINING PROTEIN"/>
    <property type="match status" value="1"/>
</dbReference>
<evidence type="ECO:0000256" key="1">
    <source>
        <dbReference type="ARBA" id="ARBA00022679"/>
    </source>
</evidence>
<dbReference type="RefSeq" id="WP_094923185.1">
    <property type="nucleotide sequence ID" value="NZ_NPIA01000002.1"/>
</dbReference>